<evidence type="ECO:0000313" key="2">
    <source>
        <dbReference type="EMBL" id="CAD9208009.1"/>
    </source>
</evidence>
<proteinExistence type="predicted"/>
<organism evidence="2">
    <name type="scientific">Tetraselmis chuii</name>
    <dbReference type="NCBI Taxonomy" id="63592"/>
    <lineage>
        <taxon>Eukaryota</taxon>
        <taxon>Viridiplantae</taxon>
        <taxon>Chlorophyta</taxon>
        <taxon>core chlorophytes</taxon>
        <taxon>Chlorodendrophyceae</taxon>
        <taxon>Chlorodendrales</taxon>
        <taxon>Chlorodendraceae</taxon>
        <taxon>Tetraselmis</taxon>
    </lineage>
</organism>
<name>A0A7S1STX3_9CHLO</name>
<protein>
    <submittedName>
        <fullName evidence="2">Uncharacterized protein</fullName>
    </submittedName>
</protein>
<dbReference type="EMBL" id="HBGG01019771">
    <property type="protein sequence ID" value="CAD9208009.1"/>
    <property type="molecule type" value="Transcribed_RNA"/>
</dbReference>
<feature type="region of interest" description="Disordered" evidence="1">
    <location>
        <begin position="90"/>
        <end position="128"/>
    </location>
</feature>
<accession>A0A7S1STX3</accession>
<feature type="region of interest" description="Disordered" evidence="1">
    <location>
        <begin position="42"/>
        <end position="62"/>
    </location>
</feature>
<dbReference type="AlphaFoldDB" id="A0A7S1STX3"/>
<sequence length="128" mass="13712">MNMFLPFLLGILHNYGWFNWIKKEWVTFRFYKRKLMRWWNGAEPPQPATAAPTTAPSSDAGAPVVAGTCTDGAVVCEDSENADEGCVLATESVNGPGASPATDSSPAAGVTELRHRTVGTAKVREVAS</sequence>
<gene>
    <name evidence="2" type="ORF">TCHU04912_LOCUS10245</name>
</gene>
<evidence type="ECO:0000256" key="1">
    <source>
        <dbReference type="SAM" id="MobiDB-lite"/>
    </source>
</evidence>
<reference evidence="2" key="1">
    <citation type="submission" date="2021-01" db="EMBL/GenBank/DDBJ databases">
        <authorList>
            <person name="Corre E."/>
            <person name="Pelletier E."/>
            <person name="Niang G."/>
            <person name="Scheremetjew M."/>
            <person name="Finn R."/>
            <person name="Kale V."/>
            <person name="Holt S."/>
            <person name="Cochrane G."/>
            <person name="Meng A."/>
            <person name="Brown T."/>
            <person name="Cohen L."/>
        </authorList>
    </citation>
    <scope>NUCLEOTIDE SEQUENCE</scope>
    <source>
        <strain evidence="2">PLY429</strain>
    </source>
</reference>
<feature type="compositionally biased region" description="Low complexity" evidence="1">
    <location>
        <begin position="48"/>
        <end position="62"/>
    </location>
</feature>